<evidence type="ECO:0000259" key="4">
    <source>
        <dbReference type="Pfam" id="PF01814"/>
    </source>
</evidence>
<dbReference type="NCBIfam" id="TIGR02481">
    <property type="entry name" value="hemeryth_dom"/>
    <property type="match status" value="1"/>
</dbReference>
<evidence type="ECO:0000256" key="1">
    <source>
        <dbReference type="ARBA" id="ARBA00010587"/>
    </source>
</evidence>
<dbReference type="SUPFAM" id="SSF47188">
    <property type="entry name" value="Hemerythrin-like"/>
    <property type="match status" value="1"/>
</dbReference>
<dbReference type="AlphaFoldDB" id="A0A1H9FYU8"/>
<dbReference type="Gene3D" id="1.20.120.50">
    <property type="entry name" value="Hemerythrin-like"/>
    <property type="match status" value="1"/>
</dbReference>
<name>A0A1H9FYU8_9GAMM</name>
<dbReference type="EMBL" id="FOFS01000006">
    <property type="protein sequence ID" value="SEQ43001.1"/>
    <property type="molecule type" value="Genomic_DNA"/>
</dbReference>
<gene>
    <name evidence="5" type="ORF">SAMN04488038_106151</name>
</gene>
<dbReference type="GO" id="GO:0046872">
    <property type="term" value="F:metal ion binding"/>
    <property type="evidence" value="ECO:0007669"/>
    <property type="project" value="UniProtKB-KW"/>
</dbReference>
<evidence type="ECO:0000313" key="6">
    <source>
        <dbReference type="Proteomes" id="UP000199233"/>
    </source>
</evidence>
<protein>
    <submittedName>
        <fullName evidence="5">Hemerythrin-like metal-binding domain protein</fullName>
    </submittedName>
</protein>
<keyword evidence="3" id="KW-0408">Iron</keyword>
<sequence>MLSFIDHYALAVGQGNSRRELIALLKQVSDYERVHRKEEEALMERLQYPGLAAHRQEHDRLMARIAELLLRVRNADEPAVRETEGLLKTSFMEHLAGPDAEFHLFLSQRRGGALRD</sequence>
<feature type="domain" description="Hemerythrin-like" evidence="4">
    <location>
        <begin position="12"/>
        <end position="101"/>
    </location>
</feature>
<keyword evidence="2" id="KW-0479">Metal-binding</keyword>
<proteinExistence type="inferred from homology"/>
<dbReference type="InterPro" id="IPR012827">
    <property type="entry name" value="Hemerythrin_metal-bd"/>
</dbReference>
<dbReference type="CDD" id="cd12107">
    <property type="entry name" value="Hemerythrin"/>
    <property type="match status" value="1"/>
</dbReference>
<comment type="similarity">
    <text evidence="1">Belongs to the hemerythrin family.</text>
</comment>
<dbReference type="InterPro" id="IPR035938">
    <property type="entry name" value="Hemerythrin-like_sf"/>
</dbReference>
<dbReference type="Proteomes" id="UP000199233">
    <property type="component" value="Unassembled WGS sequence"/>
</dbReference>
<evidence type="ECO:0000313" key="5">
    <source>
        <dbReference type="EMBL" id="SEQ43001.1"/>
    </source>
</evidence>
<keyword evidence="6" id="KW-1185">Reference proteome</keyword>
<reference evidence="5 6" key="1">
    <citation type="submission" date="2016-10" db="EMBL/GenBank/DDBJ databases">
        <authorList>
            <person name="de Groot N.N."/>
        </authorList>
    </citation>
    <scope>NUCLEOTIDE SEQUENCE [LARGE SCALE GENOMIC DNA]</scope>
    <source>
        <strain evidence="5 6">DSM 25927</strain>
    </source>
</reference>
<dbReference type="InterPro" id="IPR012312">
    <property type="entry name" value="Hemerythrin-like"/>
</dbReference>
<dbReference type="STRING" id="489703.SAMN04488038_106151"/>
<organism evidence="5 6">
    <name type="scientific">Solimonas aquatica</name>
    <dbReference type="NCBI Taxonomy" id="489703"/>
    <lineage>
        <taxon>Bacteria</taxon>
        <taxon>Pseudomonadati</taxon>
        <taxon>Pseudomonadota</taxon>
        <taxon>Gammaproteobacteria</taxon>
        <taxon>Nevskiales</taxon>
        <taxon>Nevskiaceae</taxon>
        <taxon>Solimonas</taxon>
    </lineage>
</organism>
<dbReference type="Pfam" id="PF01814">
    <property type="entry name" value="Hemerythrin"/>
    <property type="match status" value="1"/>
</dbReference>
<evidence type="ECO:0000256" key="2">
    <source>
        <dbReference type="ARBA" id="ARBA00022723"/>
    </source>
</evidence>
<evidence type="ECO:0000256" key="3">
    <source>
        <dbReference type="ARBA" id="ARBA00023004"/>
    </source>
</evidence>
<accession>A0A1H9FYU8</accession>